<evidence type="ECO:0000256" key="4">
    <source>
        <dbReference type="RuleBase" id="RU361188"/>
    </source>
</evidence>
<protein>
    <submittedName>
        <fullName evidence="8">Beta-glycosidase</fullName>
    </submittedName>
</protein>
<evidence type="ECO:0000256" key="1">
    <source>
        <dbReference type="ARBA" id="ARBA00005382"/>
    </source>
</evidence>
<feature type="domain" description="Glycosyl hydrolase family 30 TIM-barrel" evidence="6">
    <location>
        <begin position="60"/>
        <end position="178"/>
    </location>
</feature>
<dbReference type="InterPro" id="IPR013780">
    <property type="entry name" value="Glyco_hydro_b"/>
</dbReference>
<dbReference type="Pfam" id="PF02055">
    <property type="entry name" value="Glyco_hydro_30"/>
    <property type="match status" value="2"/>
</dbReference>
<sequence>MKQFLLLFFAFSLVACAQKKIQMIATTESVPWQVNNSVVVINSMTKTDIGISSSNSLQTIEGFGTCFNELGWTSLKQLGDNDKEAIMKELFEPGFGANFTICRMPIAANDFALKWYSYDETEGDFLMKNFSISNDLETLVPFIKNALKYNPILKLWASPWSPPTWMKYNKHYASKSLLGDSDLQSKEWGMDFRGINNGLPVAREGKEGTNMFIQEDKYFKAYAQYFSKFIKAYRNQDINIDMVMPQNEFNSAQVFPSCTWTSSGLAQFIGSYLGPEMKKLDVALMFGTMERPSEALVDSILTDPIASKYIEGVGFQWAGKEAIPGIHKRYPNLRLYQTEQECGNGDNDWKACKYSWNLMKHYIKNGANAYMYWNTTLKDGGISTWGWKQNSLVSVDTKNHTYKFNHEYYLLKHVSHFVLPGAKLLETTGEFKDLLAFENPDKSVVMIIQNENSNERKVSVKLNDIYYEIVLQADSFNTIRIN</sequence>
<dbReference type="OrthoDB" id="9806701at2"/>
<name>A0A4R5CE68_9FLAO</name>
<feature type="chain" id="PRO_5020186979" evidence="5">
    <location>
        <begin position="18"/>
        <end position="482"/>
    </location>
</feature>
<evidence type="ECO:0000313" key="8">
    <source>
        <dbReference type="EMBL" id="TDD96630.1"/>
    </source>
</evidence>
<dbReference type="EMBL" id="SMFK01000006">
    <property type="protein sequence ID" value="TDD96630.1"/>
    <property type="molecule type" value="Genomic_DNA"/>
</dbReference>
<comment type="caution">
    <text evidence="8">The sequence shown here is derived from an EMBL/GenBank/DDBJ whole genome shotgun (WGS) entry which is preliminary data.</text>
</comment>
<dbReference type="GO" id="GO:0016020">
    <property type="term" value="C:membrane"/>
    <property type="evidence" value="ECO:0007669"/>
    <property type="project" value="GOC"/>
</dbReference>
<dbReference type="PANTHER" id="PTHR11069">
    <property type="entry name" value="GLUCOSYLCERAMIDASE"/>
    <property type="match status" value="1"/>
</dbReference>
<proteinExistence type="inferred from homology"/>
<dbReference type="Proteomes" id="UP000295479">
    <property type="component" value="Unassembled WGS sequence"/>
</dbReference>
<keyword evidence="4 8" id="KW-0326">Glycosidase</keyword>
<dbReference type="Gene3D" id="2.60.40.1180">
    <property type="entry name" value="Golgi alpha-mannosidase II"/>
    <property type="match status" value="1"/>
</dbReference>
<dbReference type="InterPro" id="IPR033452">
    <property type="entry name" value="GH30_C"/>
</dbReference>
<dbReference type="InterPro" id="IPR017853">
    <property type="entry name" value="GH"/>
</dbReference>
<evidence type="ECO:0000313" key="9">
    <source>
        <dbReference type="Proteomes" id="UP000295479"/>
    </source>
</evidence>
<dbReference type="PRINTS" id="PR00843">
    <property type="entry name" value="GLHYDRLASE30"/>
</dbReference>
<dbReference type="SUPFAM" id="SSF51445">
    <property type="entry name" value="(Trans)glycosidases"/>
    <property type="match status" value="1"/>
</dbReference>
<gene>
    <name evidence="8" type="ORF">E0F76_11540</name>
</gene>
<accession>A0A4R5CE68</accession>
<dbReference type="AlphaFoldDB" id="A0A4R5CE68"/>
<evidence type="ECO:0000256" key="5">
    <source>
        <dbReference type="SAM" id="SignalP"/>
    </source>
</evidence>
<dbReference type="InterPro" id="IPR033453">
    <property type="entry name" value="Glyco_hydro_30_TIM-barrel"/>
</dbReference>
<feature type="signal peptide" evidence="5">
    <location>
        <begin position="1"/>
        <end position="17"/>
    </location>
</feature>
<keyword evidence="3 4" id="KW-0378">Hydrolase</keyword>
<comment type="similarity">
    <text evidence="1 4">Belongs to the glycosyl hydrolase 30 family.</text>
</comment>
<dbReference type="Pfam" id="PF17189">
    <property type="entry name" value="Glyco_hydro_30C"/>
    <property type="match status" value="1"/>
</dbReference>
<evidence type="ECO:0000256" key="3">
    <source>
        <dbReference type="ARBA" id="ARBA00022801"/>
    </source>
</evidence>
<keyword evidence="2 5" id="KW-0732">Signal</keyword>
<dbReference type="GO" id="GO:0006680">
    <property type="term" value="P:glucosylceramide catabolic process"/>
    <property type="evidence" value="ECO:0007669"/>
    <property type="project" value="TreeGrafter"/>
</dbReference>
<dbReference type="PANTHER" id="PTHR11069:SF23">
    <property type="entry name" value="LYSOSOMAL ACID GLUCOSYLCERAMIDASE"/>
    <property type="match status" value="1"/>
</dbReference>
<keyword evidence="9" id="KW-1185">Reference proteome</keyword>
<evidence type="ECO:0000256" key="2">
    <source>
        <dbReference type="ARBA" id="ARBA00022729"/>
    </source>
</evidence>
<dbReference type="GO" id="GO:0004348">
    <property type="term" value="F:glucosylceramidase activity"/>
    <property type="evidence" value="ECO:0007669"/>
    <property type="project" value="InterPro"/>
</dbReference>
<dbReference type="PROSITE" id="PS51257">
    <property type="entry name" value="PROKAR_LIPOPROTEIN"/>
    <property type="match status" value="1"/>
</dbReference>
<dbReference type="InterPro" id="IPR001139">
    <property type="entry name" value="Glyco_hydro_30"/>
</dbReference>
<organism evidence="8 9">
    <name type="scientific">Flavobacterium cellulosilyticum</name>
    <dbReference type="NCBI Taxonomy" id="2541731"/>
    <lineage>
        <taxon>Bacteria</taxon>
        <taxon>Pseudomonadati</taxon>
        <taxon>Bacteroidota</taxon>
        <taxon>Flavobacteriia</taxon>
        <taxon>Flavobacteriales</taxon>
        <taxon>Flavobacteriaceae</taxon>
        <taxon>Flavobacterium</taxon>
    </lineage>
</organism>
<evidence type="ECO:0000259" key="6">
    <source>
        <dbReference type="Pfam" id="PF02055"/>
    </source>
</evidence>
<dbReference type="Gene3D" id="3.20.20.80">
    <property type="entry name" value="Glycosidases"/>
    <property type="match status" value="1"/>
</dbReference>
<evidence type="ECO:0000259" key="7">
    <source>
        <dbReference type="Pfam" id="PF17189"/>
    </source>
</evidence>
<feature type="domain" description="Glycosyl hydrolase family 30 beta sandwich" evidence="7">
    <location>
        <begin position="434"/>
        <end position="479"/>
    </location>
</feature>
<feature type="domain" description="Glycosyl hydrolase family 30 TIM-barrel" evidence="6">
    <location>
        <begin position="214"/>
        <end position="418"/>
    </location>
</feature>
<reference evidence="8 9" key="1">
    <citation type="submission" date="2019-03" db="EMBL/GenBank/DDBJ databases">
        <title>Flavobacterium AR-3-4 sp. nov. isolated from arctic soil.</title>
        <authorList>
            <person name="Chaudhary D.K."/>
        </authorList>
    </citation>
    <scope>NUCLEOTIDE SEQUENCE [LARGE SCALE GENOMIC DNA]</scope>
    <source>
        <strain evidence="8 9">AR-3-4</strain>
    </source>
</reference>